<feature type="transmembrane region" description="Helical" evidence="8">
    <location>
        <begin position="68"/>
        <end position="88"/>
    </location>
</feature>
<keyword evidence="10" id="KW-1185">Reference proteome</keyword>
<evidence type="ECO:0000256" key="1">
    <source>
        <dbReference type="ARBA" id="ARBA00004651"/>
    </source>
</evidence>
<evidence type="ECO:0000256" key="7">
    <source>
        <dbReference type="ARBA" id="ARBA00023136"/>
    </source>
</evidence>
<dbReference type="NCBIfam" id="TIGR00797">
    <property type="entry name" value="matE"/>
    <property type="match status" value="1"/>
</dbReference>
<gene>
    <name evidence="9" type="ORF">K469DRAFT_707416</name>
</gene>
<dbReference type="GO" id="GO:0042910">
    <property type="term" value="F:xenobiotic transmembrane transporter activity"/>
    <property type="evidence" value="ECO:0007669"/>
    <property type="project" value="InterPro"/>
</dbReference>
<reference evidence="9" key="1">
    <citation type="journal article" date="2020" name="Stud. Mycol.">
        <title>101 Dothideomycetes genomes: a test case for predicting lifestyles and emergence of pathogens.</title>
        <authorList>
            <person name="Haridas S."/>
            <person name="Albert R."/>
            <person name="Binder M."/>
            <person name="Bloem J."/>
            <person name="Labutti K."/>
            <person name="Salamov A."/>
            <person name="Andreopoulos B."/>
            <person name="Baker S."/>
            <person name="Barry K."/>
            <person name="Bills G."/>
            <person name="Bluhm B."/>
            <person name="Cannon C."/>
            <person name="Castanera R."/>
            <person name="Culley D."/>
            <person name="Daum C."/>
            <person name="Ezra D."/>
            <person name="Gonzalez J."/>
            <person name="Henrissat B."/>
            <person name="Kuo A."/>
            <person name="Liang C."/>
            <person name="Lipzen A."/>
            <person name="Lutzoni F."/>
            <person name="Magnuson J."/>
            <person name="Mondo S."/>
            <person name="Nolan M."/>
            <person name="Ohm R."/>
            <person name="Pangilinan J."/>
            <person name="Park H.-J."/>
            <person name="Ramirez L."/>
            <person name="Alfaro M."/>
            <person name="Sun H."/>
            <person name="Tritt A."/>
            <person name="Yoshinaga Y."/>
            <person name="Zwiers L.-H."/>
            <person name="Turgeon B."/>
            <person name="Goodwin S."/>
            <person name="Spatafora J."/>
            <person name="Crous P."/>
            <person name="Grigoriev I."/>
        </authorList>
    </citation>
    <scope>NUCLEOTIDE SEQUENCE</scope>
    <source>
        <strain evidence="9">CBS 207.26</strain>
    </source>
</reference>
<dbReference type="Proteomes" id="UP000800200">
    <property type="component" value="Unassembled WGS sequence"/>
</dbReference>
<feature type="transmembrane region" description="Helical" evidence="8">
    <location>
        <begin position="361"/>
        <end position="380"/>
    </location>
</feature>
<feature type="transmembrane region" description="Helical" evidence="8">
    <location>
        <begin position="462"/>
        <end position="480"/>
    </location>
</feature>
<feature type="transmembrane region" description="Helical" evidence="8">
    <location>
        <begin position="108"/>
        <end position="129"/>
    </location>
</feature>
<organism evidence="9 10">
    <name type="scientific">Zopfia rhizophila CBS 207.26</name>
    <dbReference type="NCBI Taxonomy" id="1314779"/>
    <lineage>
        <taxon>Eukaryota</taxon>
        <taxon>Fungi</taxon>
        <taxon>Dikarya</taxon>
        <taxon>Ascomycota</taxon>
        <taxon>Pezizomycotina</taxon>
        <taxon>Dothideomycetes</taxon>
        <taxon>Dothideomycetes incertae sedis</taxon>
        <taxon>Zopfiaceae</taxon>
        <taxon>Zopfia</taxon>
    </lineage>
</organism>
<dbReference type="InterPro" id="IPR045069">
    <property type="entry name" value="MATE_euk"/>
</dbReference>
<keyword evidence="3" id="KW-0813">Transport</keyword>
<name>A0A6A6E7B5_9PEZI</name>
<feature type="transmembrane region" description="Helical" evidence="8">
    <location>
        <begin position="205"/>
        <end position="227"/>
    </location>
</feature>
<dbReference type="InterPro" id="IPR048279">
    <property type="entry name" value="MdtK-like"/>
</dbReference>
<accession>A0A6A6E7B5</accession>
<feature type="transmembrane region" description="Helical" evidence="8">
    <location>
        <begin position="233"/>
        <end position="256"/>
    </location>
</feature>
<evidence type="ECO:0000256" key="2">
    <source>
        <dbReference type="ARBA" id="ARBA00010199"/>
    </source>
</evidence>
<keyword evidence="5 8" id="KW-0812">Transmembrane</keyword>
<feature type="transmembrane region" description="Helical" evidence="8">
    <location>
        <begin position="141"/>
        <end position="166"/>
    </location>
</feature>
<keyword evidence="6 8" id="KW-1133">Transmembrane helix</keyword>
<evidence type="ECO:0000256" key="8">
    <source>
        <dbReference type="SAM" id="Phobius"/>
    </source>
</evidence>
<dbReference type="CDD" id="cd13132">
    <property type="entry name" value="MATE_eukaryotic"/>
    <property type="match status" value="1"/>
</dbReference>
<keyword evidence="4" id="KW-1003">Cell membrane</keyword>
<feature type="transmembrane region" description="Helical" evidence="8">
    <location>
        <begin position="316"/>
        <end position="340"/>
    </location>
</feature>
<comment type="subcellular location">
    <subcellularLocation>
        <location evidence="1">Cell membrane</location>
        <topology evidence="1">Multi-pass membrane protein</topology>
    </subcellularLocation>
</comment>
<evidence type="ECO:0000256" key="3">
    <source>
        <dbReference type="ARBA" id="ARBA00022448"/>
    </source>
</evidence>
<dbReference type="GO" id="GO:0015297">
    <property type="term" value="F:antiporter activity"/>
    <property type="evidence" value="ECO:0007669"/>
    <property type="project" value="InterPro"/>
</dbReference>
<sequence>MDATAAPRRFSAISPVLPALDNASKADHYGTIADASELEAVLGQGEVVVETSAGQEARLLFKFSVPLTLTYLLQYSFSLVTIFVVGHIGTDELGAVSLATMTANITGLAVYEGLATSLDTLCAQAYGLGRKEQVGLHLQRMVLFMLLVTVPVGAIWICSGWILAALVPEKQLAMLAGHYLRILLAGAPGYAIFEAGKRFTQAQGLFNASLFVLIICTPLNIVLNYVFVFVLHWGLTGAALATVVSNTLLPLFLFIYVRFVNPSSLDCWGGFTCAAFSNWGPMVKLSIPGIVMVEAEWLAFDILTFSASYLSTAHLAAQSVVMTTCIVMFHIPFSVSVAVSTRLGNLIGAGSLQAARIATKTYVVIFTVMGLIDVTLLASMRNVLPKAFSVDPEVVRVAAGVMPVLAVFQLFDATTALVNSILRGLGRQSIGGYVNLFVYYVIAVPLALFLCFGKPDLKLAGLWIGCVVGSSLITLLEGIYCKLTNWQKAVDDAKGRDE</sequence>
<feature type="transmembrane region" description="Helical" evidence="8">
    <location>
        <begin position="400"/>
        <end position="418"/>
    </location>
</feature>
<feature type="transmembrane region" description="Helical" evidence="8">
    <location>
        <begin position="430"/>
        <end position="450"/>
    </location>
</feature>
<protein>
    <submittedName>
        <fullName evidence="9">MATE efflux family protein</fullName>
    </submittedName>
</protein>
<dbReference type="GO" id="GO:0005886">
    <property type="term" value="C:plasma membrane"/>
    <property type="evidence" value="ECO:0007669"/>
    <property type="project" value="UniProtKB-SubCell"/>
</dbReference>
<evidence type="ECO:0000256" key="6">
    <source>
        <dbReference type="ARBA" id="ARBA00022989"/>
    </source>
</evidence>
<evidence type="ECO:0000313" key="10">
    <source>
        <dbReference type="Proteomes" id="UP000800200"/>
    </source>
</evidence>
<feature type="transmembrane region" description="Helical" evidence="8">
    <location>
        <begin position="172"/>
        <end position="193"/>
    </location>
</feature>
<evidence type="ECO:0000256" key="4">
    <source>
        <dbReference type="ARBA" id="ARBA00022475"/>
    </source>
</evidence>
<keyword evidence="7 8" id="KW-0472">Membrane</keyword>
<comment type="similarity">
    <text evidence="2">Belongs to the multi antimicrobial extrusion (MATE) (TC 2.A.66.1) family.</text>
</comment>
<dbReference type="Pfam" id="PF01554">
    <property type="entry name" value="MatE"/>
    <property type="match status" value="2"/>
</dbReference>
<dbReference type="OrthoDB" id="2126698at2759"/>
<dbReference type="EMBL" id="ML994632">
    <property type="protein sequence ID" value="KAF2185746.1"/>
    <property type="molecule type" value="Genomic_DNA"/>
</dbReference>
<proteinExistence type="inferred from homology"/>
<dbReference type="InterPro" id="IPR002528">
    <property type="entry name" value="MATE_fam"/>
</dbReference>
<dbReference type="AlphaFoldDB" id="A0A6A6E7B5"/>
<dbReference type="GO" id="GO:1990961">
    <property type="term" value="P:xenobiotic detoxification by transmembrane export across the plasma membrane"/>
    <property type="evidence" value="ECO:0007669"/>
    <property type="project" value="InterPro"/>
</dbReference>
<dbReference type="PANTHER" id="PTHR11206">
    <property type="entry name" value="MULTIDRUG RESISTANCE PROTEIN"/>
    <property type="match status" value="1"/>
</dbReference>
<evidence type="ECO:0000256" key="5">
    <source>
        <dbReference type="ARBA" id="ARBA00022692"/>
    </source>
</evidence>
<evidence type="ECO:0000313" key="9">
    <source>
        <dbReference type="EMBL" id="KAF2185746.1"/>
    </source>
</evidence>
<dbReference type="PIRSF" id="PIRSF006603">
    <property type="entry name" value="DinF"/>
    <property type="match status" value="1"/>
</dbReference>